<dbReference type="EMBL" id="CP045904">
    <property type="protein sequence ID" value="QQP36125.1"/>
    <property type="molecule type" value="Genomic_DNA"/>
</dbReference>
<evidence type="ECO:0000313" key="2">
    <source>
        <dbReference type="Proteomes" id="UP000595437"/>
    </source>
</evidence>
<accession>A0A7T8GQZ8</accession>
<reference evidence="2" key="1">
    <citation type="submission" date="2021-01" db="EMBL/GenBank/DDBJ databases">
        <title>Caligus Genome Assembly.</title>
        <authorList>
            <person name="Gallardo-Escarate C."/>
        </authorList>
    </citation>
    <scope>NUCLEOTIDE SEQUENCE [LARGE SCALE GENOMIC DNA]</scope>
</reference>
<dbReference type="Proteomes" id="UP000595437">
    <property type="component" value="Chromosome 15"/>
</dbReference>
<organism evidence="1 2">
    <name type="scientific">Caligus rogercresseyi</name>
    <name type="common">Sea louse</name>
    <dbReference type="NCBI Taxonomy" id="217165"/>
    <lineage>
        <taxon>Eukaryota</taxon>
        <taxon>Metazoa</taxon>
        <taxon>Ecdysozoa</taxon>
        <taxon>Arthropoda</taxon>
        <taxon>Crustacea</taxon>
        <taxon>Multicrustacea</taxon>
        <taxon>Hexanauplia</taxon>
        <taxon>Copepoda</taxon>
        <taxon>Siphonostomatoida</taxon>
        <taxon>Caligidae</taxon>
        <taxon>Caligus</taxon>
    </lineage>
</organism>
<evidence type="ECO:0000313" key="1">
    <source>
        <dbReference type="EMBL" id="QQP36125.1"/>
    </source>
</evidence>
<proteinExistence type="predicted"/>
<keyword evidence="2" id="KW-1185">Reference proteome</keyword>
<feature type="non-terminal residue" evidence="1">
    <location>
        <position position="49"/>
    </location>
</feature>
<sequence length="49" mass="5134">YECQINCNSITLTSGFAGDGSVGWVDGAQDLKFPLSLTPGPADPNTLYV</sequence>
<feature type="non-terminal residue" evidence="1">
    <location>
        <position position="1"/>
    </location>
</feature>
<name>A0A7T8GQZ8_CALRO</name>
<protein>
    <submittedName>
        <fullName evidence="1">Uncharacterized protein</fullName>
    </submittedName>
</protein>
<gene>
    <name evidence="1" type="ORF">FKW44_021123</name>
</gene>
<dbReference type="AlphaFoldDB" id="A0A7T8GQZ8"/>